<proteinExistence type="predicted"/>
<gene>
    <name evidence="2" type="ordered locus">RMDY18_03090</name>
</gene>
<dbReference type="AlphaFoldDB" id="D2NR65"/>
<organism evidence="2 3">
    <name type="scientific">Rothia mucilaginosa (strain DY-18)</name>
    <name type="common">Stomatococcus mucilaginosus</name>
    <dbReference type="NCBI Taxonomy" id="680646"/>
    <lineage>
        <taxon>Bacteria</taxon>
        <taxon>Bacillati</taxon>
        <taxon>Actinomycetota</taxon>
        <taxon>Actinomycetes</taxon>
        <taxon>Micrococcales</taxon>
        <taxon>Micrococcaceae</taxon>
        <taxon>Rothia</taxon>
    </lineage>
</organism>
<evidence type="ECO:0000259" key="1">
    <source>
        <dbReference type="Pfam" id="PF02754"/>
    </source>
</evidence>
<dbReference type="STRING" id="680646.RMDY18_03090"/>
<dbReference type="KEGG" id="rmu:RMDY18_03090"/>
<dbReference type="GO" id="GO:0016491">
    <property type="term" value="F:oxidoreductase activity"/>
    <property type="evidence" value="ECO:0007669"/>
    <property type="project" value="UniProtKB-ARBA"/>
</dbReference>
<sequence length="301" mass="33021">MNRSTRKTELIRTVPRLPQTQAVRPRNSEHRGKDGQVMRIALFSTCIVDGMYPRVARATVEILERLGHEVVFPPNQTCCSQMHVNSGYFDDGYEVIKNHVEAFDSWDWDVAVAPSGSCVASLRHQQAMVARSRGDEALALKAEQIASRTFELSQLLIDILGITNAAEQLGSYFPEHVTYHSSCHGMRMLGLGTRQQDLVRTVEGIKYTQLEGMDQCCGFGGTFSFKNADVSGAMVNDKADNVEATGASVCTGGDCSCLMNIGGALMRRGSDVQTIHFAEILASTKENPLKINSERVELSIG</sequence>
<reference evidence="3" key="1">
    <citation type="submission" date="2009-07" db="EMBL/GenBank/DDBJ databases">
        <title>Complete genome sequence of Rothia mucilaginosa DJ.</title>
        <authorList>
            <person name="Yamane K."/>
            <person name="Nambu T."/>
            <person name="Mashimo C."/>
            <person name="Sugimori C."/>
            <person name="Yamanaka T."/>
            <person name="Leung K."/>
            <person name="Fukushima H."/>
        </authorList>
    </citation>
    <scope>NUCLEOTIDE SEQUENCE [LARGE SCALE GENOMIC DNA]</scope>
    <source>
        <strain evidence="3">DY-18</strain>
    </source>
</reference>
<dbReference type="eggNOG" id="COG0247">
    <property type="taxonomic scope" value="Bacteria"/>
</dbReference>
<keyword evidence="3" id="KW-1185">Reference proteome</keyword>
<dbReference type="PANTHER" id="PTHR30296">
    <property type="entry name" value="UNCHARACTERIZED PROTEIN YKGE"/>
    <property type="match status" value="1"/>
</dbReference>
<accession>D2NR65</accession>
<evidence type="ECO:0000313" key="3">
    <source>
        <dbReference type="Proteomes" id="UP000001883"/>
    </source>
</evidence>
<protein>
    <submittedName>
        <fullName evidence="2">Fe-S oxidoreductase</fullName>
    </submittedName>
</protein>
<reference evidence="2 3" key="2">
    <citation type="journal article" date="2010" name="J Osaka Dent Univ">
        <title>Isolation and identification of Rothia mucilaginosa from persistent apical periodontitis lesions.</title>
        <authorList>
            <person name="Yamane K."/>
            <person name="Yoshida M."/>
            <person name="Fujihira T."/>
            <person name="Baba T."/>
            <person name="Tsuji N."/>
            <person name="Hayashi H."/>
            <person name="Sugimori C."/>
            <person name="Yamanaka T."/>
            <person name="Mashimo C."/>
            <person name="Nambu T."/>
            <person name="Kawai H."/>
            <person name="Fukushima H."/>
        </authorList>
    </citation>
    <scope>NUCLEOTIDE SEQUENCE [LARGE SCALE GENOMIC DNA]</scope>
    <source>
        <strain evidence="2 3">DY-18</strain>
    </source>
</reference>
<dbReference type="GO" id="GO:0005829">
    <property type="term" value="C:cytosol"/>
    <property type="evidence" value="ECO:0007669"/>
    <property type="project" value="TreeGrafter"/>
</dbReference>
<feature type="domain" description="Cysteine-rich" evidence="1">
    <location>
        <begin position="177"/>
        <end position="261"/>
    </location>
</feature>
<evidence type="ECO:0000313" key="2">
    <source>
        <dbReference type="EMBL" id="BAI64141.1"/>
    </source>
</evidence>
<dbReference type="HOGENOM" id="CLU_023081_1_1_11"/>
<dbReference type="PANTHER" id="PTHR30296:SF0">
    <property type="entry name" value="LACTATE UTILIZATION PROTEIN A"/>
    <property type="match status" value="1"/>
</dbReference>
<dbReference type="EMBL" id="AP011540">
    <property type="protein sequence ID" value="BAI64141.1"/>
    <property type="molecule type" value="Genomic_DNA"/>
</dbReference>
<feature type="domain" description="Cysteine-rich" evidence="1">
    <location>
        <begin position="40"/>
        <end position="123"/>
    </location>
</feature>
<name>D2NR65_ROTMD</name>
<dbReference type="Pfam" id="PF02754">
    <property type="entry name" value="CCG"/>
    <property type="match status" value="2"/>
</dbReference>
<dbReference type="InterPro" id="IPR004017">
    <property type="entry name" value="Cys_rich_dom"/>
</dbReference>
<reference evidence="2 3" key="3">
    <citation type="journal article" date="2010" name="Sequencing">
        <title>Complete Genome Sequence of Rothia mucilaginosa DY-18: A Clinical Isolate with Dense Meshwork-Like Structures from a Persistent Apical Periodontitis Lesion.</title>
        <authorList>
            <person name="Yamane K."/>
            <person name="Nambu T."/>
            <person name="Yamanaka T."/>
            <person name="Mashimo C."/>
            <person name="Sugimori C."/>
            <person name="Leung K.-P."/>
            <person name="Fukushima H."/>
        </authorList>
    </citation>
    <scope>NUCLEOTIDE SEQUENCE [LARGE SCALE GENOMIC DNA]</scope>
    <source>
        <strain evidence="2 3">DY-18</strain>
    </source>
</reference>
<dbReference type="Proteomes" id="UP000001883">
    <property type="component" value="Chromosome"/>
</dbReference>